<evidence type="ECO:0000256" key="1">
    <source>
        <dbReference type="SAM" id="MobiDB-lite"/>
    </source>
</evidence>
<evidence type="ECO:0000313" key="3">
    <source>
        <dbReference type="Proteomes" id="UP001162164"/>
    </source>
</evidence>
<gene>
    <name evidence="2" type="ORF">NQ317_007191</name>
</gene>
<reference evidence="2" key="1">
    <citation type="journal article" date="2023" name="Insect Mol. Biol.">
        <title>Genome sequencing provides insights into the evolution of gene families encoding plant cell wall-degrading enzymes in longhorned beetles.</title>
        <authorList>
            <person name="Shin N.R."/>
            <person name="Okamura Y."/>
            <person name="Kirsch R."/>
            <person name="Pauchet Y."/>
        </authorList>
    </citation>
    <scope>NUCLEOTIDE SEQUENCE</scope>
    <source>
        <strain evidence="2">MMC_N1</strain>
    </source>
</reference>
<organism evidence="2 3">
    <name type="scientific">Molorchus minor</name>
    <dbReference type="NCBI Taxonomy" id="1323400"/>
    <lineage>
        <taxon>Eukaryota</taxon>
        <taxon>Metazoa</taxon>
        <taxon>Ecdysozoa</taxon>
        <taxon>Arthropoda</taxon>
        <taxon>Hexapoda</taxon>
        <taxon>Insecta</taxon>
        <taxon>Pterygota</taxon>
        <taxon>Neoptera</taxon>
        <taxon>Endopterygota</taxon>
        <taxon>Coleoptera</taxon>
        <taxon>Polyphaga</taxon>
        <taxon>Cucujiformia</taxon>
        <taxon>Chrysomeloidea</taxon>
        <taxon>Cerambycidae</taxon>
        <taxon>Lamiinae</taxon>
        <taxon>Monochamini</taxon>
        <taxon>Molorchus</taxon>
    </lineage>
</organism>
<comment type="caution">
    <text evidence="2">The sequence shown here is derived from an EMBL/GenBank/DDBJ whole genome shotgun (WGS) entry which is preliminary data.</text>
</comment>
<feature type="compositionally biased region" description="Acidic residues" evidence="1">
    <location>
        <begin position="56"/>
        <end position="67"/>
    </location>
</feature>
<evidence type="ECO:0000313" key="2">
    <source>
        <dbReference type="EMBL" id="KAJ8973378.1"/>
    </source>
</evidence>
<keyword evidence="3" id="KW-1185">Reference proteome</keyword>
<feature type="compositionally biased region" description="Basic and acidic residues" evidence="1">
    <location>
        <begin position="68"/>
        <end position="77"/>
    </location>
</feature>
<dbReference type="EMBL" id="JAPWTJ010001185">
    <property type="protein sequence ID" value="KAJ8973378.1"/>
    <property type="molecule type" value="Genomic_DNA"/>
</dbReference>
<dbReference type="Proteomes" id="UP001162164">
    <property type="component" value="Unassembled WGS sequence"/>
</dbReference>
<protein>
    <submittedName>
        <fullName evidence="2">Uncharacterized protein</fullName>
    </submittedName>
</protein>
<feature type="compositionally biased region" description="Polar residues" evidence="1">
    <location>
        <begin position="1"/>
        <end position="10"/>
    </location>
</feature>
<proteinExistence type="predicted"/>
<name>A0ABQ9J5Y4_9CUCU</name>
<feature type="compositionally biased region" description="Basic and acidic residues" evidence="1">
    <location>
        <begin position="37"/>
        <end position="50"/>
    </location>
</feature>
<sequence>MSNTNTNVTIPNGDDATELDLLTPNREKQTRFQVNRVRNESHNSERDAKDVTVNMSDEDGQTDDDEDHDLHSVTDKTRLNSDHAKSLRQVFLFLRHHILSKVD</sequence>
<feature type="region of interest" description="Disordered" evidence="1">
    <location>
        <begin position="1"/>
        <end position="77"/>
    </location>
</feature>
<accession>A0ABQ9J5Y4</accession>